<evidence type="ECO:0000259" key="6">
    <source>
        <dbReference type="PROSITE" id="PS51012"/>
    </source>
</evidence>
<keyword evidence="2 5" id="KW-0812">Transmembrane</keyword>
<evidence type="ECO:0000313" key="7">
    <source>
        <dbReference type="EMBL" id="MBP2240943.1"/>
    </source>
</evidence>
<dbReference type="InterPro" id="IPR013525">
    <property type="entry name" value="ABC2_TM"/>
</dbReference>
<evidence type="ECO:0000256" key="1">
    <source>
        <dbReference type="ARBA" id="ARBA00004141"/>
    </source>
</evidence>
<evidence type="ECO:0000256" key="2">
    <source>
        <dbReference type="ARBA" id="ARBA00022692"/>
    </source>
</evidence>
<feature type="transmembrane region" description="Helical" evidence="5">
    <location>
        <begin position="220"/>
        <end position="243"/>
    </location>
</feature>
<comment type="caution">
    <text evidence="7">The sequence shown here is derived from an EMBL/GenBank/DDBJ whole genome shotgun (WGS) entry which is preliminary data.</text>
</comment>
<gene>
    <name evidence="7" type="ORF">J2Z40_001503</name>
</gene>
<protein>
    <submittedName>
        <fullName evidence="7">ABC-2 type transport system permease protein</fullName>
    </submittedName>
</protein>
<evidence type="ECO:0000256" key="4">
    <source>
        <dbReference type="ARBA" id="ARBA00023136"/>
    </source>
</evidence>
<keyword evidence="4 5" id="KW-0472">Membrane</keyword>
<evidence type="ECO:0000256" key="5">
    <source>
        <dbReference type="SAM" id="Phobius"/>
    </source>
</evidence>
<dbReference type="PANTHER" id="PTHR43027">
    <property type="entry name" value="DOXORUBICIN RESISTANCE ABC TRANSPORTER PERMEASE PROTEIN DRRC-RELATED"/>
    <property type="match status" value="1"/>
</dbReference>
<dbReference type="Gene3D" id="3.40.1710.10">
    <property type="entry name" value="abc type-2 transporter like domain"/>
    <property type="match status" value="1"/>
</dbReference>
<evidence type="ECO:0000313" key="8">
    <source>
        <dbReference type="Proteomes" id="UP001519293"/>
    </source>
</evidence>
<dbReference type="InterPro" id="IPR052902">
    <property type="entry name" value="ABC-2_transporter"/>
</dbReference>
<dbReference type="RefSeq" id="WP_066400679.1">
    <property type="nucleotide sequence ID" value="NZ_JAGIKZ010000006.1"/>
</dbReference>
<name>A0ABS4RDH0_9BACI</name>
<keyword evidence="8" id="KW-1185">Reference proteome</keyword>
<accession>A0ABS4RDH0</accession>
<comment type="subcellular location">
    <subcellularLocation>
        <location evidence="1">Membrane</location>
        <topology evidence="1">Multi-pass membrane protein</topology>
    </subcellularLocation>
</comment>
<feature type="transmembrane region" description="Helical" evidence="5">
    <location>
        <begin position="298"/>
        <end position="328"/>
    </location>
</feature>
<proteinExistence type="predicted"/>
<dbReference type="InterPro" id="IPR047817">
    <property type="entry name" value="ABC2_TM_bact-type"/>
</dbReference>
<keyword evidence="3 5" id="KW-1133">Transmembrane helix</keyword>
<dbReference type="EMBL" id="JAGIKZ010000006">
    <property type="protein sequence ID" value="MBP2240943.1"/>
    <property type="molecule type" value="Genomic_DNA"/>
</dbReference>
<dbReference type="PANTHER" id="PTHR43027:SF1">
    <property type="entry name" value="DOXORUBICIN RESISTANCE ABC TRANSPORTER PERMEASE PROTEIN DRRC-RELATED"/>
    <property type="match status" value="1"/>
</dbReference>
<feature type="transmembrane region" description="Helical" evidence="5">
    <location>
        <begin position="264"/>
        <end position="286"/>
    </location>
</feature>
<organism evidence="7 8">
    <name type="scientific">Cytobacillus eiseniae</name>
    <dbReference type="NCBI Taxonomy" id="762947"/>
    <lineage>
        <taxon>Bacteria</taxon>
        <taxon>Bacillati</taxon>
        <taxon>Bacillota</taxon>
        <taxon>Bacilli</taxon>
        <taxon>Bacillales</taxon>
        <taxon>Bacillaceae</taxon>
        <taxon>Cytobacillus</taxon>
    </lineage>
</organism>
<sequence length="419" mass="46971">MGSFFRKDLLVFWRDRKEILLALFLPIIIILVLNTAYSGLFNSDSESVNIDVALVQEDNEALGLERFADAVNGLEMSSIEKETLLEQAAQITPVRLIDDFFSNPELKKWINIKELKEEEATELVETGELDAIIKIPEGFTYEVLSHLMLDEQSEVALTIQAEEQSTEVSVLRDVTQNFIDTINLQFALGGASDAEAKELELPQGGTEVVEGVETFSMTQYFTIGMSTLFALFISQTIAIKTVTEKRERVFNRILLTNSNPIHYLTGKMLATFCLTWLQLVIIFTSMQFILDVFTEKPLVFWIGLLAVITAFALTVAGLSALFTILTLYLHDSNAVSGLTSLIVMMFGFLGGSFFPIQGFPELLRKIGEWTPNGLVQTTLIKLIQFNDLQDLMIPIIFLIGMFIVCLTIGIAFFPKRGRI</sequence>
<evidence type="ECO:0000256" key="3">
    <source>
        <dbReference type="ARBA" id="ARBA00022989"/>
    </source>
</evidence>
<dbReference type="Pfam" id="PF12698">
    <property type="entry name" value="ABC2_membrane_3"/>
    <property type="match status" value="1"/>
</dbReference>
<reference evidence="7 8" key="1">
    <citation type="submission" date="2021-03" db="EMBL/GenBank/DDBJ databases">
        <title>Genomic Encyclopedia of Type Strains, Phase IV (KMG-IV): sequencing the most valuable type-strain genomes for metagenomic binning, comparative biology and taxonomic classification.</title>
        <authorList>
            <person name="Goeker M."/>
        </authorList>
    </citation>
    <scope>NUCLEOTIDE SEQUENCE [LARGE SCALE GENOMIC DNA]</scope>
    <source>
        <strain evidence="7 8">DSM 26675</strain>
    </source>
</reference>
<dbReference type="PROSITE" id="PS51012">
    <property type="entry name" value="ABC_TM2"/>
    <property type="match status" value="1"/>
</dbReference>
<feature type="transmembrane region" description="Helical" evidence="5">
    <location>
        <begin position="391"/>
        <end position="413"/>
    </location>
</feature>
<feature type="domain" description="ABC transmembrane type-2" evidence="6">
    <location>
        <begin position="168"/>
        <end position="416"/>
    </location>
</feature>
<dbReference type="Proteomes" id="UP001519293">
    <property type="component" value="Unassembled WGS sequence"/>
</dbReference>
<feature type="transmembrane region" description="Helical" evidence="5">
    <location>
        <begin position="20"/>
        <end position="40"/>
    </location>
</feature>
<feature type="transmembrane region" description="Helical" evidence="5">
    <location>
        <begin position="335"/>
        <end position="356"/>
    </location>
</feature>